<dbReference type="EMBL" id="CSAJ01000016">
    <property type="protein sequence ID" value="COV45323.1"/>
    <property type="molecule type" value="Genomic_DNA"/>
</dbReference>
<evidence type="ECO:0000313" key="2">
    <source>
        <dbReference type="EMBL" id="COV45323.1"/>
    </source>
</evidence>
<reference evidence="3" key="1">
    <citation type="submission" date="2015-03" db="EMBL/GenBank/DDBJ databases">
        <authorList>
            <consortium name="Pathogen Informatics"/>
            <person name="Murphy D."/>
        </authorList>
    </citation>
    <scope>NUCLEOTIDE SEQUENCE</scope>
    <source>
        <strain evidence="3">N09902308</strain>
    </source>
</reference>
<dbReference type="Proteomes" id="UP000038802">
    <property type="component" value="Unassembled WGS sequence"/>
</dbReference>
<proteinExistence type="predicted"/>
<evidence type="ECO:0000313" key="4">
    <source>
        <dbReference type="Proteomes" id="UP000038802"/>
    </source>
</evidence>
<dbReference type="Proteomes" id="UP000044938">
    <property type="component" value="Unassembled WGS sequence"/>
</dbReference>
<dbReference type="AlphaFoldDB" id="A0A0U0QUQ1"/>
<reference evidence="1" key="3">
    <citation type="submission" date="2015-03" db="EMBL/GenBank/DDBJ databases">
        <authorList>
            <person name="Murphy D."/>
        </authorList>
    </citation>
    <scope>NUCLEOTIDE SEQUENCE [LARGE SCALE GENOMIC DNA]</scope>
    <source>
        <strain evidence="1">K00500041</strain>
    </source>
</reference>
<dbReference type="EMBL" id="CSBK01004389">
    <property type="protein sequence ID" value="CPB84794.1"/>
    <property type="molecule type" value="Genomic_DNA"/>
</dbReference>
<sequence length="48" mass="5198">MIQSDVLITSRLCSMTITVLPLSTRPLITLSSLRMSSKCSPVVGSSRM</sequence>
<gene>
    <name evidence="1" type="ORF">ERS007703_01082</name>
    <name evidence="2" type="ORF">ERS007720_00257</name>
    <name evidence="3" type="ORF">ERS007739_05441</name>
</gene>
<evidence type="ECO:0000313" key="3">
    <source>
        <dbReference type="EMBL" id="CPB84794.1"/>
    </source>
</evidence>
<reference evidence="4 5" key="2">
    <citation type="submission" date="2015-03" db="EMBL/GenBank/DDBJ databases">
        <authorList>
            <consortium name="Pathogen Informatics"/>
        </authorList>
    </citation>
    <scope>NUCLEOTIDE SEQUENCE [LARGE SCALE GENOMIC DNA]</scope>
    <source>
        <strain evidence="4">K00500041</strain>
        <strain evidence="2 6">M09401471</strain>
        <strain evidence="5">N09902308</strain>
    </source>
</reference>
<protein>
    <submittedName>
        <fullName evidence="1">Uncharacterized protein</fullName>
    </submittedName>
</protein>
<name>A0A0U0QUQ1_MYCTX</name>
<dbReference type="Proteomes" id="UP000039021">
    <property type="component" value="Unassembled WGS sequence"/>
</dbReference>
<organism evidence="1 4">
    <name type="scientific">Mycobacterium tuberculosis</name>
    <dbReference type="NCBI Taxonomy" id="1773"/>
    <lineage>
        <taxon>Bacteria</taxon>
        <taxon>Bacillati</taxon>
        <taxon>Actinomycetota</taxon>
        <taxon>Actinomycetes</taxon>
        <taxon>Mycobacteriales</taxon>
        <taxon>Mycobacteriaceae</taxon>
        <taxon>Mycobacterium</taxon>
        <taxon>Mycobacterium tuberculosis complex</taxon>
    </lineage>
</organism>
<evidence type="ECO:0000313" key="6">
    <source>
        <dbReference type="Proteomes" id="UP000044938"/>
    </source>
</evidence>
<dbReference type="EMBL" id="CSAE01000082">
    <property type="protein sequence ID" value="COV30301.1"/>
    <property type="molecule type" value="Genomic_DNA"/>
</dbReference>
<evidence type="ECO:0000313" key="5">
    <source>
        <dbReference type="Proteomes" id="UP000039021"/>
    </source>
</evidence>
<accession>A0A0U0QUQ1</accession>
<evidence type="ECO:0000313" key="1">
    <source>
        <dbReference type="EMBL" id="COV30301.1"/>
    </source>
</evidence>